<reference evidence="1" key="1">
    <citation type="submission" date="2018-04" db="EMBL/GenBank/DDBJ databases">
        <title>Transcriptome of Schizaphis graminum biotype I.</title>
        <authorList>
            <person name="Scully E.D."/>
            <person name="Geib S.M."/>
            <person name="Palmer N.A."/>
            <person name="Koch K."/>
            <person name="Bradshaw J."/>
            <person name="Heng-Moss T."/>
            <person name="Sarath G."/>
        </authorList>
    </citation>
    <scope>NUCLEOTIDE SEQUENCE</scope>
</reference>
<gene>
    <name evidence="1" type="ORF">g.7136</name>
</gene>
<name>A0A2S2PJ00_SCHGA</name>
<accession>A0A2S2PJ00</accession>
<sequence>MGVWCGFVAVRYGERFDFLLKLRRPVVCVYYTFNIYMYYKGILSKRIYISYTRWIRKCLPGSPQSSVYHEKVPPPAGFLLYTRVGLTTSGYVRDVTCRL</sequence>
<organism evidence="1">
    <name type="scientific">Schizaphis graminum</name>
    <name type="common">Green bug aphid</name>
    <dbReference type="NCBI Taxonomy" id="13262"/>
    <lineage>
        <taxon>Eukaryota</taxon>
        <taxon>Metazoa</taxon>
        <taxon>Ecdysozoa</taxon>
        <taxon>Arthropoda</taxon>
        <taxon>Hexapoda</taxon>
        <taxon>Insecta</taxon>
        <taxon>Pterygota</taxon>
        <taxon>Neoptera</taxon>
        <taxon>Paraneoptera</taxon>
        <taxon>Hemiptera</taxon>
        <taxon>Sternorrhyncha</taxon>
        <taxon>Aphidomorpha</taxon>
        <taxon>Aphidoidea</taxon>
        <taxon>Aphididae</taxon>
        <taxon>Aphidini</taxon>
        <taxon>Schizaphis</taxon>
    </lineage>
</organism>
<dbReference type="AlphaFoldDB" id="A0A2S2PJ00"/>
<evidence type="ECO:0000313" key="1">
    <source>
        <dbReference type="EMBL" id="MBY29385.1"/>
    </source>
</evidence>
<proteinExistence type="predicted"/>
<dbReference type="EMBL" id="GGMR01016766">
    <property type="protein sequence ID" value="MBY29385.1"/>
    <property type="molecule type" value="Transcribed_RNA"/>
</dbReference>
<protein>
    <submittedName>
        <fullName evidence="1">Uncharacterized protein</fullName>
    </submittedName>
</protein>